<organism evidence="1 2">
    <name type="scientific">Nostoc azollae (strain 0708)</name>
    <name type="common">Anabaena azollae (strain 0708)</name>
    <dbReference type="NCBI Taxonomy" id="551115"/>
    <lineage>
        <taxon>Bacteria</taxon>
        <taxon>Bacillati</taxon>
        <taxon>Cyanobacteriota</taxon>
        <taxon>Cyanophyceae</taxon>
        <taxon>Nostocales</taxon>
        <taxon>Nostocaceae</taxon>
        <taxon>Trichormus</taxon>
    </lineage>
</organism>
<accession>D7DWX7</accession>
<name>D7DWX7_NOSA0</name>
<evidence type="ECO:0000313" key="1">
    <source>
        <dbReference type="EMBL" id="ADI64150.1"/>
    </source>
</evidence>
<dbReference type="AlphaFoldDB" id="D7DWX7"/>
<dbReference type="HOGENOM" id="CLU_3138354_0_0_3"/>
<sequence>MNRVLSYTLAVQLYTIGPGPDNNIFCVLVAQEVAKPREVFGNREFLEEW</sequence>
<reference evidence="1 2" key="1">
    <citation type="journal article" date="2010" name="PLoS ONE">
        <title>Genome erosion in a nitrogen-fixing vertically transmitted endosymbiotic multicellular cyanobacterium.</title>
        <authorList>
            <person name="Ran L."/>
            <person name="Larsson J."/>
            <person name="Vigil-Stenman T."/>
            <person name="Nylander J.A."/>
            <person name="Ininbergs K."/>
            <person name="Zheng W.W."/>
            <person name="Lapidus A."/>
            <person name="Lowry S."/>
            <person name="Haselkorn R."/>
            <person name="Bergman B."/>
        </authorList>
    </citation>
    <scope>NUCLEOTIDE SEQUENCE [LARGE SCALE GENOMIC DNA]</scope>
    <source>
        <strain evidence="1 2">0708</strain>
    </source>
</reference>
<gene>
    <name evidence="1" type="ordered locus">Aazo_2125</name>
</gene>
<dbReference type="EMBL" id="CP002059">
    <property type="protein sequence ID" value="ADI64150.1"/>
    <property type="molecule type" value="Genomic_DNA"/>
</dbReference>
<keyword evidence="2" id="KW-1185">Reference proteome</keyword>
<dbReference type="KEGG" id="naz:Aazo_2125"/>
<evidence type="ECO:0000313" key="2">
    <source>
        <dbReference type="Proteomes" id="UP000001511"/>
    </source>
</evidence>
<protein>
    <submittedName>
        <fullName evidence="1">Uncharacterized protein</fullName>
    </submittedName>
</protein>
<dbReference type="Proteomes" id="UP000001511">
    <property type="component" value="Chromosome"/>
</dbReference>
<proteinExistence type="predicted"/>